<keyword evidence="6" id="KW-0804">Transcription</keyword>
<evidence type="ECO:0000256" key="5">
    <source>
        <dbReference type="ARBA" id="ARBA00023155"/>
    </source>
</evidence>
<evidence type="ECO:0000256" key="7">
    <source>
        <dbReference type="ARBA" id="ARBA00023242"/>
    </source>
</evidence>
<evidence type="ECO:0000313" key="12">
    <source>
        <dbReference type="Proteomes" id="UP000886885"/>
    </source>
</evidence>
<dbReference type="PROSITE" id="PS50071">
    <property type="entry name" value="HOMEOBOX_2"/>
    <property type="match status" value="1"/>
</dbReference>
<feature type="compositionally biased region" description="Polar residues" evidence="9">
    <location>
        <begin position="363"/>
        <end position="382"/>
    </location>
</feature>
<feature type="region of interest" description="Disordered" evidence="9">
    <location>
        <begin position="1"/>
        <end position="60"/>
    </location>
</feature>
<comment type="similarity">
    <text evidence="2">Belongs to the TALE/BELL homeobox family.</text>
</comment>
<dbReference type="PANTHER" id="PTHR11850">
    <property type="entry name" value="HOMEOBOX PROTEIN TRANSCRIPTION FACTORS"/>
    <property type="match status" value="1"/>
</dbReference>
<comment type="caution">
    <text evidence="11">The sequence shown here is derived from an EMBL/GenBank/DDBJ whole genome shotgun (WGS) entry which is preliminary data.</text>
</comment>
<organism evidence="11 12">
    <name type="scientific">Populus tomentosa</name>
    <name type="common">Chinese white poplar</name>
    <dbReference type="NCBI Taxonomy" id="118781"/>
    <lineage>
        <taxon>Eukaryota</taxon>
        <taxon>Viridiplantae</taxon>
        <taxon>Streptophyta</taxon>
        <taxon>Embryophyta</taxon>
        <taxon>Tracheophyta</taxon>
        <taxon>Spermatophyta</taxon>
        <taxon>Magnoliopsida</taxon>
        <taxon>eudicotyledons</taxon>
        <taxon>Gunneridae</taxon>
        <taxon>Pentapetalae</taxon>
        <taxon>rosids</taxon>
        <taxon>fabids</taxon>
        <taxon>Malpighiales</taxon>
        <taxon>Salicaceae</taxon>
        <taxon>Saliceae</taxon>
        <taxon>Populus</taxon>
    </lineage>
</organism>
<proteinExistence type="inferred from homology"/>
<dbReference type="SMART" id="SM00574">
    <property type="entry name" value="POX"/>
    <property type="match status" value="1"/>
</dbReference>
<dbReference type="EMBL" id="JAAWWB010000020">
    <property type="protein sequence ID" value="KAG6758286.1"/>
    <property type="molecule type" value="Genomic_DNA"/>
</dbReference>
<evidence type="ECO:0000256" key="1">
    <source>
        <dbReference type="ARBA" id="ARBA00004123"/>
    </source>
</evidence>
<name>A0A8X8CDL6_POPTO</name>
<keyword evidence="4 8" id="KW-0238">DNA-binding</keyword>
<accession>A0A8X8CDL6</accession>
<evidence type="ECO:0000313" key="11">
    <source>
        <dbReference type="EMBL" id="KAG6758286.1"/>
    </source>
</evidence>
<evidence type="ECO:0000256" key="3">
    <source>
        <dbReference type="ARBA" id="ARBA00023015"/>
    </source>
</evidence>
<dbReference type="GO" id="GO:0003677">
    <property type="term" value="F:DNA binding"/>
    <property type="evidence" value="ECO:0007669"/>
    <property type="project" value="UniProtKB-UniRule"/>
</dbReference>
<reference evidence="11" key="1">
    <citation type="journal article" date="2020" name="bioRxiv">
        <title>Hybrid origin of Populus tomentosa Carr. identified through genome sequencing and phylogenomic analysis.</title>
        <authorList>
            <person name="An X."/>
            <person name="Gao K."/>
            <person name="Chen Z."/>
            <person name="Li J."/>
            <person name="Yang X."/>
            <person name="Yang X."/>
            <person name="Zhou J."/>
            <person name="Guo T."/>
            <person name="Zhao T."/>
            <person name="Huang S."/>
            <person name="Miao D."/>
            <person name="Khan W.U."/>
            <person name="Rao P."/>
            <person name="Ye M."/>
            <person name="Lei B."/>
            <person name="Liao W."/>
            <person name="Wang J."/>
            <person name="Ji L."/>
            <person name="Li Y."/>
            <person name="Guo B."/>
            <person name="Mustafa N.S."/>
            <person name="Li S."/>
            <person name="Yun Q."/>
            <person name="Keller S.R."/>
            <person name="Mao J."/>
            <person name="Zhang R."/>
            <person name="Strauss S.H."/>
        </authorList>
    </citation>
    <scope>NUCLEOTIDE SEQUENCE</scope>
    <source>
        <strain evidence="11">GM15</strain>
        <tissue evidence="11">Leaf</tissue>
    </source>
</reference>
<feature type="DNA-binding region" description="Homeobox" evidence="8">
    <location>
        <begin position="293"/>
        <end position="355"/>
    </location>
</feature>
<feature type="compositionally biased region" description="Basic and acidic residues" evidence="9">
    <location>
        <begin position="406"/>
        <end position="418"/>
    </location>
</feature>
<evidence type="ECO:0000256" key="8">
    <source>
        <dbReference type="PROSITE-ProRule" id="PRU00108"/>
    </source>
</evidence>
<dbReference type="InterPro" id="IPR006563">
    <property type="entry name" value="POX_dom"/>
</dbReference>
<dbReference type="AlphaFoldDB" id="A0A8X8CDL6"/>
<dbReference type="GO" id="GO:0005634">
    <property type="term" value="C:nucleus"/>
    <property type="evidence" value="ECO:0007669"/>
    <property type="project" value="UniProtKB-SubCell"/>
</dbReference>
<evidence type="ECO:0000259" key="10">
    <source>
        <dbReference type="PROSITE" id="PS50071"/>
    </source>
</evidence>
<dbReference type="InterPro" id="IPR001356">
    <property type="entry name" value="HD"/>
</dbReference>
<dbReference type="InterPro" id="IPR050224">
    <property type="entry name" value="TALE_homeobox"/>
</dbReference>
<keyword evidence="3" id="KW-0805">Transcription regulation</keyword>
<keyword evidence="7 8" id="KW-0539">Nucleus</keyword>
<dbReference type="CDD" id="cd00086">
    <property type="entry name" value="homeodomain"/>
    <property type="match status" value="1"/>
</dbReference>
<feature type="compositionally biased region" description="Low complexity" evidence="9">
    <location>
        <begin position="46"/>
        <end position="56"/>
    </location>
</feature>
<evidence type="ECO:0000256" key="4">
    <source>
        <dbReference type="ARBA" id="ARBA00023125"/>
    </source>
</evidence>
<dbReference type="Proteomes" id="UP000886885">
    <property type="component" value="Chromosome 10D"/>
</dbReference>
<keyword evidence="5 8" id="KW-0371">Homeobox</keyword>
<evidence type="ECO:0000256" key="6">
    <source>
        <dbReference type="ARBA" id="ARBA00023163"/>
    </source>
</evidence>
<keyword evidence="12" id="KW-1185">Reference proteome</keyword>
<feature type="domain" description="Homeobox" evidence="10">
    <location>
        <begin position="291"/>
        <end position="354"/>
    </location>
</feature>
<dbReference type="Pfam" id="PF05920">
    <property type="entry name" value="Homeobox_KN"/>
    <property type="match status" value="1"/>
</dbReference>
<evidence type="ECO:0000256" key="9">
    <source>
        <dbReference type="SAM" id="MobiDB-lite"/>
    </source>
</evidence>
<comment type="subcellular location">
    <subcellularLocation>
        <location evidence="1 8">Nucleus</location>
    </subcellularLocation>
</comment>
<gene>
    <name evidence="11" type="ORF">POTOM_038626</name>
</gene>
<sequence>MAQNFEPFHVPQQDRKNKLRVTTHTNQEQQNPPTPLFSRQAAPMNPSQSSSFSSPQTLKDMNYQPITSQGLSLCLSFQLENQRYNAVSVSGDYTKQNGEMRSSVVPLGPFTGYASILTSSRFLKPAQQILDEVCGVINCANANFPLDGLSESEITRESIAFLSGGVEHQWKNSKLIFMLDEDICFGEPLRVLFRLKVYRRYKLYCQQMQSVVASFETVAGLGNAAPYVCYAIKIVLKHFTSLKNALLDKIQFTGRTFADSIVTKEKSHRYWKTERGIGNQNPTLNLNFIQHSVWRSQRGLPDHAVAVLKTWLFEHFLHPYPTDSEKQALAQQTGLSRTQVSNWFINARVRLWKPMVEEVHMLESQQTQAPSETVNQGANTPSDLPLKKQPRSTLHQNTNQTTRTRSRNELPEASKQRQDPVNIYGNNFSGNYHSAGVSGTKGVSLALGLPQNNGIDLSWPLPLSMPHHVNVEMIGMMNSEPATGFELEKEHFGKE</sequence>
<evidence type="ECO:0000256" key="2">
    <source>
        <dbReference type="ARBA" id="ARBA00006454"/>
    </source>
</evidence>
<dbReference type="OrthoDB" id="10056939at2759"/>
<dbReference type="SMART" id="SM00389">
    <property type="entry name" value="HOX"/>
    <property type="match status" value="1"/>
</dbReference>
<feature type="compositionally biased region" description="Polar residues" evidence="9">
    <location>
        <begin position="20"/>
        <end position="31"/>
    </location>
</feature>
<dbReference type="InterPro" id="IPR008422">
    <property type="entry name" value="KN_HD"/>
</dbReference>
<protein>
    <recommendedName>
        <fullName evidence="10">Homeobox domain-containing protein</fullName>
    </recommendedName>
</protein>
<dbReference type="Pfam" id="PF07526">
    <property type="entry name" value="POX"/>
    <property type="match status" value="1"/>
</dbReference>
<dbReference type="GO" id="GO:0006355">
    <property type="term" value="P:regulation of DNA-templated transcription"/>
    <property type="evidence" value="ECO:0007669"/>
    <property type="project" value="InterPro"/>
</dbReference>
<feature type="region of interest" description="Disordered" evidence="9">
    <location>
        <begin position="362"/>
        <end position="421"/>
    </location>
</feature>